<name>A0A1Y6ADP5_9BACI</name>
<accession>A0A1Y6ADP5</accession>
<organism evidence="2 3">
    <name type="scientific">Bacillus mobilis</name>
    <dbReference type="NCBI Taxonomy" id="2026190"/>
    <lineage>
        <taxon>Bacteria</taxon>
        <taxon>Bacillati</taxon>
        <taxon>Bacillota</taxon>
        <taxon>Bacilli</taxon>
        <taxon>Bacillales</taxon>
        <taxon>Bacillaceae</taxon>
        <taxon>Bacillus</taxon>
        <taxon>Bacillus cereus group</taxon>
    </lineage>
</organism>
<reference evidence="3" key="1">
    <citation type="submission" date="2017-04" db="EMBL/GenBank/DDBJ databases">
        <authorList>
            <person name="Criscuolo A."/>
        </authorList>
    </citation>
    <scope>NUCLEOTIDE SEQUENCE [LARGE SCALE GENOMIC DNA]</scope>
</reference>
<gene>
    <name evidence="2" type="ORF">BACERE00185_04108</name>
</gene>
<dbReference type="EMBL" id="FWZD01000064">
    <property type="protein sequence ID" value="SME30769.1"/>
    <property type="molecule type" value="Genomic_DNA"/>
</dbReference>
<sequence length="130" mass="14765">MKDILRFFLLFCLLFILASCKNENSFNTILSVGKPIENAEIQFKNTDDDKKIRIINGVLSEKKWDVNKDFDVRGKEPDLVLEINDSNKGLPSLSVMLYFNDNGANAINFKGEHTTLSKVEVEKIRKAIGI</sequence>
<feature type="signal peptide" evidence="1">
    <location>
        <begin position="1"/>
        <end position="18"/>
    </location>
</feature>
<feature type="chain" id="PRO_5039186069" description="Lipoprotein" evidence="1">
    <location>
        <begin position="19"/>
        <end position="130"/>
    </location>
</feature>
<evidence type="ECO:0000256" key="1">
    <source>
        <dbReference type="SAM" id="SignalP"/>
    </source>
</evidence>
<dbReference type="Proteomes" id="UP000194439">
    <property type="component" value="Unassembled WGS sequence"/>
</dbReference>
<keyword evidence="1" id="KW-0732">Signal</keyword>
<evidence type="ECO:0008006" key="4">
    <source>
        <dbReference type="Google" id="ProtNLM"/>
    </source>
</evidence>
<dbReference type="RefSeq" id="WP_088029219.1">
    <property type="nucleotide sequence ID" value="NZ_FWZD01000064.1"/>
</dbReference>
<protein>
    <recommendedName>
        <fullName evidence="4">Lipoprotein</fullName>
    </recommendedName>
</protein>
<proteinExistence type="predicted"/>
<dbReference type="AlphaFoldDB" id="A0A1Y6ADP5"/>
<evidence type="ECO:0000313" key="2">
    <source>
        <dbReference type="EMBL" id="SME30769.1"/>
    </source>
</evidence>
<evidence type="ECO:0000313" key="3">
    <source>
        <dbReference type="Proteomes" id="UP000194439"/>
    </source>
</evidence>
<dbReference type="PROSITE" id="PS51257">
    <property type="entry name" value="PROKAR_LIPOPROTEIN"/>
    <property type="match status" value="1"/>
</dbReference>